<dbReference type="Pfam" id="PF12852">
    <property type="entry name" value="Cupin_6"/>
    <property type="match status" value="1"/>
</dbReference>
<dbReference type="SUPFAM" id="SSF46689">
    <property type="entry name" value="Homeodomain-like"/>
    <property type="match status" value="2"/>
</dbReference>
<dbReference type="InterPro" id="IPR018062">
    <property type="entry name" value="HTH_AraC-typ_CS"/>
</dbReference>
<keyword evidence="3" id="KW-0804">Transcription</keyword>
<evidence type="ECO:0000313" key="6">
    <source>
        <dbReference type="Proteomes" id="UP001617511"/>
    </source>
</evidence>
<feature type="domain" description="HTH araC/xylS-type" evidence="4">
    <location>
        <begin position="203"/>
        <end position="301"/>
    </location>
</feature>
<dbReference type="Pfam" id="PF12833">
    <property type="entry name" value="HTH_18"/>
    <property type="match status" value="1"/>
</dbReference>
<dbReference type="Gene3D" id="1.10.10.60">
    <property type="entry name" value="Homeodomain-like"/>
    <property type="match status" value="2"/>
</dbReference>
<dbReference type="PROSITE" id="PS00041">
    <property type="entry name" value="HTH_ARAC_FAMILY_1"/>
    <property type="match status" value="1"/>
</dbReference>
<dbReference type="RefSeq" id="WP_402073092.1">
    <property type="nucleotide sequence ID" value="NZ_JBIVGG010000008.1"/>
</dbReference>
<dbReference type="InterPro" id="IPR020449">
    <property type="entry name" value="Tscrpt_reg_AraC-type_HTH"/>
</dbReference>
<accession>A0ABW8FGP4</accession>
<dbReference type="PROSITE" id="PS01124">
    <property type="entry name" value="HTH_ARAC_FAMILY_2"/>
    <property type="match status" value="1"/>
</dbReference>
<dbReference type="PANTHER" id="PTHR46796:SF7">
    <property type="entry name" value="ARAC FAMILY TRANSCRIPTIONAL REGULATOR"/>
    <property type="match status" value="1"/>
</dbReference>
<gene>
    <name evidence="5" type="ORF">ACIP2Z_19845</name>
</gene>
<evidence type="ECO:0000313" key="5">
    <source>
        <dbReference type="EMBL" id="MFJ4081203.1"/>
    </source>
</evidence>
<keyword evidence="1" id="KW-0805">Transcription regulation</keyword>
<reference evidence="5 6" key="1">
    <citation type="submission" date="2024-10" db="EMBL/GenBank/DDBJ databases">
        <title>The Natural Products Discovery Center: Release of the First 8490 Sequenced Strains for Exploring Actinobacteria Biosynthetic Diversity.</title>
        <authorList>
            <person name="Kalkreuter E."/>
            <person name="Kautsar S.A."/>
            <person name="Yang D."/>
            <person name="Bader C.D."/>
            <person name="Teijaro C.N."/>
            <person name="Fluegel L."/>
            <person name="Davis C.M."/>
            <person name="Simpson J.R."/>
            <person name="Lauterbach L."/>
            <person name="Steele A.D."/>
            <person name="Gui C."/>
            <person name="Meng S."/>
            <person name="Li G."/>
            <person name="Viehrig K."/>
            <person name="Ye F."/>
            <person name="Su P."/>
            <person name="Kiefer A.F."/>
            <person name="Nichols A."/>
            <person name="Cepeda A.J."/>
            <person name="Yan W."/>
            <person name="Fan B."/>
            <person name="Jiang Y."/>
            <person name="Adhikari A."/>
            <person name="Zheng C.-J."/>
            <person name="Schuster L."/>
            <person name="Cowan T.M."/>
            <person name="Smanski M.J."/>
            <person name="Chevrette M.G."/>
            <person name="De Carvalho L.P.S."/>
            <person name="Shen B."/>
        </authorList>
    </citation>
    <scope>NUCLEOTIDE SEQUENCE [LARGE SCALE GENOMIC DNA]</scope>
    <source>
        <strain evidence="5 6">NPDC089932</strain>
    </source>
</reference>
<comment type="caution">
    <text evidence="5">The sequence shown here is derived from an EMBL/GenBank/DDBJ whole genome shotgun (WGS) entry which is preliminary data.</text>
</comment>
<keyword evidence="2" id="KW-0238">DNA-binding</keyword>
<organism evidence="5 6">
    <name type="scientific">Streptomyces iakyrus</name>
    <dbReference type="NCBI Taxonomy" id="68219"/>
    <lineage>
        <taxon>Bacteria</taxon>
        <taxon>Bacillati</taxon>
        <taxon>Actinomycetota</taxon>
        <taxon>Actinomycetes</taxon>
        <taxon>Kitasatosporales</taxon>
        <taxon>Streptomycetaceae</taxon>
        <taxon>Streptomyces</taxon>
    </lineage>
</organism>
<sequence>MSADPLSDALVVADARSVFTGGMTAGGDWAVRLPAGDRLRVHAVVRGTCLLIPDHGETLHLEEGDVVVIDGRHEVVVCSGPGLASVDVDDLHMDPRTRMAHLGDGSDVVAVSGHIDISRDYGELLREALPSLILVRSDAAEAPALSWLISRLMEEAAAGRAGADFISHHLAQVLFTQVLRVCLTRTEGLPAGWLRALADERLAPALRLMHGEPSHPWQLTELARAATMSRATFALRFKEAAGVPPLTYLLNWRMRLAARELRQREAPVAAIAAQVGYTSESAFSNAFKRTMGMSPRRYRDNARSRAGGGSV</sequence>
<keyword evidence="6" id="KW-1185">Reference proteome</keyword>
<dbReference type="SMART" id="SM00342">
    <property type="entry name" value="HTH_ARAC"/>
    <property type="match status" value="1"/>
</dbReference>
<dbReference type="InterPro" id="IPR050204">
    <property type="entry name" value="AraC_XylS_family_regulators"/>
</dbReference>
<dbReference type="InterPro" id="IPR009057">
    <property type="entry name" value="Homeodomain-like_sf"/>
</dbReference>
<dbReference type="InterPro" id="IPR032783">
    <property type="entry name" value="AraC_lig"/>
</dbReference>
<evidence type="ECO:0000256" key="1">
    <source>
        <dbReference type="ARBA" id="ARBA00023015"/>
    </source>
</evidence>
<dbReference type="PRINTS" id="PR00032">
    <property type="entry name" value="HTHARAC"/>
</dbReference>
<evidence type="ECO:0000259" key="4">
    <source>
        <dbReference type="PROSITE" id="PS01124"/>
    </source>
</evidence>
<dbReference type="EMBL" id="JBIVGG010000008">
    <property type="protein sequence ID" value="MFJ4081203.1"/>
    <property type="molecule type" value="Genomic_DNA"/>
</dbReference>
<proteinExistence type="predicted"/>
<evidence type="ECO:0000256" key="3">
    <source>
        <dbReference type="ARBA" id="ARBA00023163"/>
    </source>
</evidence>
<protein>
    <submittedName>
        <fullName evidence="5">AraC family transcriptional regulator</fullName>
    </submittedName>
</protein>
<evidence type="ECO:0000256" key="2">
    <source>
        <dbReference type="ARBA" id="ARBA00023125"/>
    </source>
</evidence>
<name>A0ABW8FGP4_9ACTN</name>
<dbReference type="Proteomes" id="UP001617511">
    <property type="component" value="Unassembled WGS sequence"/>
</dbReference>
<dbReference type="PANTHER" id="PTHR46796">
    <property type="entry name" value="HTH-TYPE TRANSCRIPTIONAL ACTIVATOR RHAS-RELATED"/>
    <property type="match status" value="1"/>
</dbReference>
<dbReference type="InterPro" id="IPR018060">
    <property type="entry name" value="HTH_AraC"/>
</dbReference>